<gene>
    <name evidence="2" type="ORF">JPM2_3480</name>
</gene>
<organism evidence="2 3">
    <name type="scientific">Mycoplasmopsis felis</name>
    <dbReference type="NCBI Taxonomy" id="33923"/>
    <lineage>
        <taxon>Bacteria</taxon>
        <taxon>Bacillati</taxon>
        <taxon>Mycoplasmatota</taxon>
        <taxon>Mycoplasmoidales</taxon>
        <taxon>Metamycoplasmataceae</taxon>
        <taxon>Mycoplasmopsis</taxon>
    </lineage>
</organism>
<dbReference type="RefSeq" id="WP_161553123.1">
    <property type="nucleotide sequence ID" value="NZ_AP022325.1"/>
</dbReference>
<evidence type="ECO:0000313" key="3">
    <source>
        <dbReference type="Proteomes" id="UP000464317"/>
    </source>
</evidence>
<dbReference type="AlphaFoldDB" id="A0A809RRU2"/>
<dbReference type="KEGG" id="mfel:JPM2_3480"/>
<dbReference type="Proteomes" id="UP000464317">
    <property type="component" value="Chromosome"/>
</dbReference>
<keyword evidence="1" id="KW-0175">Coiled coil</keyword>
<protein>
    <recommendedName>
        <fullName evidence="4">Spermidine/putrescine transport system substrate-binding protein</fullName>
    </recommendedName>
</protein>
<feature type="coiled-coil region" evidence="1">
    <location>
        <begin position="115"/>
        <end position="158"/>
    </location>
</feature>
<dbReference type="EMBL" id="AP022325">
    <property type="protein sequence ID" value="BBU47655.1"/>
    <property type="molecule type" value="Genomic_DNA"/>
</dbReference>
<evidence type="ECO:0000256" key="1">
    <source>
        <dbReference type="SAM" id="Coils"/>
    </source>
</evidence>
<name>A0A809RRU2_9BACT</name>
<evidence type="ECO:0000313" key="2">
    <source>
        <dbReference type="EMBL" id="BBU47655.1"/>
    </source>
</evidence>
<evidence type="ECO:0008006" key="4">
    <source>
        <dbReference type="Google" id="ProtNLM"/>
    </source>
</evidence>
<accession>A0A809RRU2</accession>
<proteinExistence type="predicted"/>
<reference evidence="2 3" key="1">
    <citation type="submission" date="2020-01" db="EMBL/GenBank/DDBJ databases">
        <title>Complete genome sequence of Mycoplasma felis strain Myco-2.</title>
        <authorList>
            <person name="Kinoshita Y."/>
            <person name="Niwa H."/>
            <person name="Uchida-Fujii E."/>
            <person name="Nukada T."/>
        </authorList>
    </citation>
    <scope>NUCLEOTIDE SEQUENCE [LARGE SCALE GENOMIC DNA]</scope>
    <source>
        <strain evidence="2 3">Myco-2</strain>
    </source>
</reference>
<sequence>MKKFKRFIIFGASLLFLSTIFITTLTLKKNKSFKPSFYNYKSYMSDDNIEHLNNTFDYKEFDEINQFTNALINNKAAAGIGSDFLAAELANKGLISKLDYSILLNLPELKNYLKYDDYLKEFNELNIQLKNTKDQEQKASLNNKILKIQQNLNNSKKAKELIKQYVKLTLRPEIWNHLNSYNLNDNNELWEYFYPYYSQDMVIAYNIKKVSINPENLDENQSIDISKYIDKFINTEPNKEIIQNPYSIINLLKIISENGYDKWVITDAVRDNMLYGSSYWPLPNGRTDEKFTGIVQEEDNNSKPYEILIDSFVDLVKDGTGFDIRNNKHITLKGDGLEIVNDLINPNRPDINAAIMYNGDAIDSYYGSDNFPNQVEDGEIRAIKPNQNILLVDGLVLSNKLNQETKDDFMHNISTGYYSYLSKVIQKYKSIFNKDLEQNFDNLQNKLVENHIIEIWKDFKTEELSEQLNDLNNDVIINFINKIASIIDLSSQENNQEFIDFYDLRQKYLKKAEQDINKNDAINYSSYLMKEFLNKNYSDFMNKLVNKILEISNNNFEVKEEELLKLNQDEFSKMIIKNTLTFIEEFLQKIKENENKEEFIFDTIINSLVFIDLSNEEYLKNYNNLSNFNFINYVPTSITDYELIYRFYFFDKYDNHDFNAINMFEIINTDAIKHESIKPVNDKLLSKITTYYFSKIKS</sequence>
<keyword evidence="3" id="KW-1185">Reference proteome</keyword>